<reference evidence="2 3" key="1">
    <citation type="submission" date="2018-11" db="EMBL/GenBank/DDBJ databases">
        <authorList>
            <consortium name="Pathogen Informatics"/>
        </authorList>
    </citation>
    <scope>NUCLEOTIDE SEQUENCE [LARGE SCALE GENOMIC DNA]</scope>
</reference>
<dbReference type="AlphaFoldDB" id="A0A3P7LMM6"/>
<accession>A0A3P7LMM6</accession>
<dbReference type="Proteomes" id="UP000281553">
    <property type="component" value="Unassembled WGS sequence"/>
</dbReference>
<organism evidence="2 3">
    <name type="scientific">Dibothriocephalus latus</name>
    <name type="common">Fish tapeworm</name>
    <name type="synonym">Diphyllobothrium latum</name>
    <dbReference type="NCBI Taxonomy" id="60516"/>
    <lineage>
        <taxon>Eukaryota</taxon>
        <taxon>Metazoa</taxon>
        <taxon>Spiralia</taxon>
        <taxon>Lophotrochozoa</taxon>
        <taxon>Platyhelminthes</taxon>
        <taxon>Cestoda</taxon>
        <taxon>Eucestoda</taxon>
        <taxon>Diphyllobothriidea</taxon>
        <taxon>Diphyllobothriidae</taxon>
        <taxon>Dibothriocephalus</taxon>
    </lineage>
</organism>
<keyword evidence="3" id="KW-1185">Reference proteome</keyword>
<gene>
    <name evidence="2" type="ORF">DILT_LOCUS10391</name>
</gene>
<sequence length="145" mass="15810">MRTDLEARTADIKALKTQISEGAEEANTVGLKAAAVHRQLCKGFSEMLRLYMRVADLASQAKFTLDAVKETTDESTASDPASDGASDQPLEPVSLDVLTQQVETQDALLRHLRCLLQIFSEKSMNLANTVSLHCIYCLSPSILPS</sequence>
<evidence type="ECO:0000256" key="1">
    <source>
        <dbReference type="SAM" id="MobiDB-lite"/>
    </source>
</evidence>
<protein>
    <submittedName>
        <fullName evidence="2">Uncharacterized protein</fullName>
    </submittedName>
</protein>
<evidence type="ECO:0000313" key="3">
    <source>
        <dbReference type="Proteomes" id="UP000281553"/>
    </source>
</evidence>
<dbReference type="OrthoDB" id="10069295at2759"/>
<feature type="region of interest" description="Disordered" evidence="1">
    <location>
        <begin position="69"/>
        <end position="90"/>
    </location>
</feature>
<evidence type="ECO:0000313" key="2">
    <source>
        <dbReference type="EMBL" id="VDN14560.1"/>
    </source>
</evidence>
<name>A0A3P7LMM6_DIBLA</name>
<dbReference type="EMBL" id="UYRU01059632">
    <property type="protein sequence ID" value="VDN14560.1"/>
    <property type="molecule type" value="Genomic_DNA"/>
</dbReference>
<proteinExistence type="predicted"/>